<feature type="transmembrane region" description="Helical" evidence="6">
    <location>
        <begin position="512"/>
        <end position="532"/>
    </location>
</feature>
<feature type="transmembrane region" description="Helical" evidence="6">
    <location>
        <begin position="303"/>
        <end position="324"/>
    </location>
</feature>
<evidence type="ECO:0000256" key="1">
    <source>
        <dbReference type="ARBA" id="ARBA00004141"/>
    </source>
</evidence>
<sequence length="556" mass="61956">VLDEEQSSPPVTPTTTIPAMTELDAKENELIEHEARLNETIDVNLRSHIDRDPRAVWLLYLFQLILSVSFTLLSLLVAIYIFVDRDSYNTYGYHFGVMANLLALVGAVLSDSYLGKWLVLLSACGIFIGSMVLLSVFLIPTVVGSLSDGILFIPLAVASFGIGFIVPTILAFGGDQFLAIQEHGRARYFALMYFMSCAGGLIAVYVQPAVVFDYNNNEQESGIMYSAILTLAAALVPLLILLIGRRRFRTTPPMREFVVFKMAKAAVVAAHRFSSASPTERAAAGHWLNFAAKDHGSLFVQEVCDFGLAISHILLPVFFMSMLANHTDTFSWHMSMFFKTNDNITRYFPTSTYPALQGSILVSILLFTFVVFPLLERRGWKVSLHRRLGAGFLCALVAFALSLIVHAAAQDAYMDAFPRQPGQTDDDIRFPFGDRECSSCISQWAMLPQCIFLAFYYALAMPAAYHIVYIESGRRLRTFAMAILLVALFLSNRVDFYEKPLTLFASSAKTHGLYGGLGAVGFVVYLITMRFYTPRKERASINEAARRSKEAEYSKL</sequence>
<feature type="transmembrane region" description="Helical" evidence="6">
    <location>
        <begin position="55"/>
        <end position="81"/>
    </location>
</feature>
<evidence type="ECO:0000313" key="8">
    <source>
        <dbReference type="Proteomes" id="UP000807716"/>
    </source>
</evidence>
<dbReference type="GO" id="GO:0022857">
    <property type="term" value="F:transmembrane transporter activity"/>
    <property type="evidence" value="ECO:0007669"/>
    <property type="project" value="InterPro"/>
</dbReference>
<evidence type="ECO:0000313" key="7">
    <source>
        <dbReference type="EMBL" id="KAG0253977.1"/>
    </source>
</evidence>
<feature type="transmembrane region" description="Helical" evidence="6">
    <location>
        <begin position="151"/>
        <end position="174"/>
    </location>
</feature>
<feature type="non-terminal residue" evidence="7">
    <location>
        <position position="1"/>
    </location>
</feature>
<dbReference type="EMBL" id="JAAAJB010000546">
    <property type="protein sequence ID" value="KAG0253977.1"/>
    <property type="molecule type" value="Genomic_DNA"/>
</dbReference>
<dbReference type="PANTHER" id="PTHR11654">
    <property type="entry name" value="OLIGOPEPTIDE TRANSPORTER-RELATED"/>
    <property type="match status" value="1"/>
</dbReference>
<feature type="transmembrane region" description="Helical" evidence="6">
    <location>
        <begin position="387"/>
        <end position="409"/>
    </location>
</feature>
<feature type="transmembrane region" description="Helical" evidence="6">
    <location>
        <begin position="117"/>
        <end position="139"/>
    </location>
</feature>
<feature type="transmembrane region" description="Helical" evidence="6">
    <location>
        <begin position="476"/>
        <end position="492"/>
    </location>
</feature>
<proteinExistence type="inferred from homology"/>
<name>A0A9P6PWF6_9FUNG</name>
<dbReference type="Gene3D" id="1.20.1250.20">
    <property type="entry name" value="MFS general substrate transporter like domains"/>
    <property type="match status" value="1"/>
</dbReference>
<comment type="similarity">
    <text evidence="2">Belongs to the major facilitator superfamily. Proton-dependent oligopeptide transporter (POT/PTR) (TC 2.A.17) family.</text>
</comment>
<comment type="caution">
    <text evidence="7">The sequence shown here is derived from an EMBL/GenBank/DDBJ whole genome shotgun (WGS) entry which is preliminary data.</text>
</comment>
<feature type="transmembrane region" description="Helical" evidence="6">
    <location>
        <begin position="451"/>
        <end position="469"/>
    </location>
</feature>
<protein>
    <submittedName>
        <fullName evidence="7">Uncharacterized protein</fullName>
    </submittedName>
</protein>
<comment type="subcellular location">
    <subcellularLocation>
        <location evidence="1">Membrane</location>
        <topology evidence="1">Multi-pass membrane protein</topology>
    </subcellularLocation>
</comment>
<feature type="transmembrane region" description="Helical" evidence="6">
    <location>
        <begin position="355"/>
        <end position="375"/>
    </location>
</feature>
<keyword evidence="5 6" id="KW-0472">Membrane</keyword>
<dbReference type="Proteomes" id="UP000807716">
    <property type="component" value="Unassembled WGS sequence"/>
</dbReference>
<dbReference type="GO" id="GO:0016020">
    <property type="term" value="C:membrane"/>
    <property type="evidence" value="ECO:0007669"/>
    <property type="project" value="UniProtKB-SubCell"/>
</dbReference>
<dbReference type="SUPFAM" id="SSF103473">
    <property type="entry name" value="MFS general substrate transporter"/>
    <property type="match status" value="1"/>
</dbReference>
<dbReference type="OrthoDB" id="8904098at2759"/>
<evidence type="ECO:0000256" key="2">
    <source>
        <dbReference type="ARBA" id="ARBA00005982"/>
    </source>
</evidence>
<gene>
    <name evidence="7" type="ORF">DFQ27_007101</name>
</gene>
<reference evidence="7" key="1">
    <citation type="journal article" date="2020" name="Fungal Divers.">
        <title>Resolving the Mortierellaceae phylogeny through synthesis of multi-gene phylogenetics and phylogenomics.</title>
        <authorList>
            <person name="Vandepol N."/>
            <person name="Liber J."/>
            <person name="Desiro A."/>
            <person name="Na H."/>
            <person name="Kennedy M."/>
            <person name="Barry K."/>
            <person name="Grigoriev I.V."/>
            <person name="Miller A.N."/>
            <person name="O'Donnell K."/>
            <person name="Stajich J.E."/>
            <person name="Bonito G."/>
        </authorList>
    </citation>
    <scope>NUCLEOTIDE SEQUENCE</scope>
    <source>
        <strain evidence="7">BC1065</strain>
    </source>
</reference>
<dbReference type="AlphaFoldDB" id="A0A9P6PWF6"/>
<evidence type="ECO:0000256" key="6">
    <source>
        <dbReference type="SAM" id="Phobius"/>
    </source>
</evidence>
<keyword evidence="4 6" id="KW-1133">Transmembrane helix</keyword>
<feature type="transmembrane region" description="Helical" evidence="6">
    <location>
        <begin position="93"/>
        <end position="110"/>
    </location>
</feature>
<evidence type="ECO:0000256" key="5">
    <source>
        <dbReference type="ARBA" id="ARBA00023136"/>
    </source>
</evidence>
<keyword evidence="3 6" id="KW-0812">Transmembrane</keyword>
<dbReference type="Pfam" id="PF00854">
    <property type="entry name" value="PTR2"/>
    <property type="match status" value="1"/>
</dbReference>
<keyword evidence="8" id="KW-1185">Reference proteome</keyword>
<evidence type="ECO:0000256" key="4">
    <source>
        <dbReference type="ARBA" id="ARBA00022989"/>
    </source>
</evidence>
<feature type="transmembrane region" description="Helical" evidence="6">
    <location>
        <begin position="186"/>
        <end position="210"/>
    </location>
</feature>
<evidence type="ECO:0000256" key="3">
    <source>
        <dbReference type="ARBA" id="ARBA00022692"/>
    </source>
</evidence>
<dbReference type="InterPro" id="IPR000109">
    <property type="entry name" value="POT_fam"/>
</dbReference>
<accession>A0A9P6PWF6</accession>
<dbReference type="InterPro" id="IPR036259">
    <property type="entry name" value="MFS_trans_sf"/>
</dbReference>
<feature type="transmembrane region" description="Helical" evidence="6">
    <location>
        <begin position="222"/>
        <end position="244"/>
    </location>
</feature>
<organism evidence="7 8">
    <name type="scientific">Actinomortierella ambigua</name>
    <dbReference type="NCBI Taxonomy" id="1343610"/>
    <lineage>
        <taxon>Eukaryota</taxon>
        <taxon>Fungi</taxon>
        <taxon>Fungi incertae sedis</taxon>
        <taxon>Mucoromycota</taxon>
        <taxon>Mortierellomycotina</taxon>
        <taxon>Mortierellomycetes</taxon>
        <taxon>Mortierellales</taxon>
        <taxon>Mortierellaceae</taxon>
        <taxon>Actinomortierella</taxon>
    </lineage>
</organism>